<organism evidence="9 10">
    <name type="scientific">Methylobacterium isbiliense</name>
    <dbReference type="NCBI Taxonomy" id="315478"/>
    <lineage>
        <taxon>Bacteria</taxon>
        <taxon>Pseudomonadati</taxon>
        <taxon>Pseudomonadota</taxon>
        <taxon>Alphaproteobacteria</taxon>
        <taxon>Hyphomicrobiales</taxon>
        <taxon>Methylobacteriaceae</taxon>
        <taxon>Methylobacterium</taxon>
    </lineage>
</organism>
<evidence type="ECO:0000256" key="8">
    <source>
        <dbReference type="SAM" id="MobiDB-lite"/>
    </source>
</evidence>
<accession>A0ABQ4SHP7</accession>
<comment type="pathway">
    <text evidence="1 7">Cofactor biosynthesis; riboflavin biosynthesis; riboflavin from 2-hydroxy-3-oxobutyl phosphate and 5-amino-6-(D-ribitylamino)uracil: step 1/2.</text>
</comment>
<dbReference type="PANTHER" id="PTHR21058:SF0">
    <property type="entry name" value="6,7-DIMETHYL-8-RIBITYLLUMAZINE SYNTHASE"/>
    <property type="match status" value="1"/>
</dbReference>
<comment type="caution">
    <text evidence="9">The sequence shown here is derived from an EMBL/GenBank/DDBJ whole genome shotgun (WGS) entry which is preliminary data.</text>
</comment>
<evidence type="ECO:0000313" key="10">
    <source>
        <dbReference type="Proteomes" id="UP001055153"/>
    </source>
</evidence>
<comment type="function">
    <text evidence="7">Catalyzes the formation of 6,7-dimethyl-8-ribityllumazine by condensation of 5-amino-6-(D-ribitylamino)uracil with 3,4-dihydroxy-2-butanone 4-phosphate. This is the penultimate step in the biosynthesis of riboflavin.</text>
</comment>
<evidence type="ECO:0000313" key="9">
    <source>
        <dbReference type="EMBL" id="GJE01861.1"/>
    </source>
</evidence>
<dbReference type="EMBL" id="BPQQ01000043">
    <property type="protein sequence ID" value="GJE01861.1"/>
    <property type="molecule type" value="Genomic_DNA"/>
</dbReference>
<comment type="similarity">
    <text evidence="2 7">Belongs to the DMRL synthase family.</text>
</comment>
<dbReference type="InterPro" id="IPR034964">
    <property type="entry name" value="LS"/>
</dbReference>
<keyword evidence="5 7" id="KW-0808">Transferase</keyword>
<protein>
    <recommendedName>
        <fullName evidence="3 7">6,7-dimethyl-8-ribityllumazine synthase</fullName>
        <shortName evidence="7">DMRL synthase</shortName>
        <shortName evidence="7">LS</shortName>
        <shortName evidence="7">Lumazine synthase</shortName>
        <ecNumber evidence="3 7">2.5.1.78</ecNumber>
    </recommendedName>
</protein>
<feature type="active site" description="Proton donor" evidence="7">
    <location>
        <position position="95"/>
    </location>
</feature>
<feature type="compositionally biased region" description="Basic and acidic residues" evidence="8">
    <location>
        <begin position="176"/>
        <end position="185"/>
    </location>
</feature>
<evidence type="ECO:0000256" key="5">
    <source>
        <dbReference type="ARBA" id="ARBA00022679"/>
    </source>
</evidence>
<proteinExistence type="inferred from homology"/>
<reference evidence="9" key="1">
    <citation type="journal article" date="2021" name="Front. Microbiol.">
        <title>Comprehensive Comparative Genomics and Phenotyping of Methylobacterium Species.</title>
        <authorList>
            <person name="Alessa O."/>
            <person name="Ogura Y."/>
            <person name="Fujitani Y."/>
            <person name="Takami H."/>
            <person name="Hayashi T."/>
            <person name="Sahin N."/>
            <person name="Tani A."/>
        </authorList>
    </citation>
    <scope>NUCLEOTIDE SEQUENCE</scope>
    <source>
        <strain evidence="9">DSM 17168</strain>
    </source>
</reference>
<feature type="binding site" evidence="7">
    <location>
        <begin position="92"/>
        <end position="93"/>
    </location>
    <ligand>
        <name>(2S)-2-hydroxy-3-oxobutyl phosphate</name>
        <dbReference type="ChEBI" id="CHEBI:58830"/>
    </ligand>
</feature>
<reference evidence="9" key="2">
    <citation type="submission" date="2021-08" db="EMBL/GenBank/DDBJ databases">
        <authorList>
            <person name="Tani A."/>
            <person name="Ola A."/>
            <person name="Ogura Y."/>
            <person name="Katsura K."/>
            <person name="Hayashi T."/>
        </authorList>
    </citation>
    <scope>NUCLEOTIDE SEQUENCE</scope>
    <source>
        <strain evidence="9">DSM 17168</strain>
    </source>
</reference>
<evidence type="ECO:0000256" key="6">
    <source>
        <dbReference type="ARBA" id="ARBA00048785"/>
    </source>
</evidence>
<dbReference type="PANTHER" id="PTHR21058">
    <property type="entry name" value="6,7-DIMETHYL-8-RIBITYLLUMAZINE SYNTHASE DMRL SYNTHASE LUMAZINE SYNTHASE"/>
    <property type="match status" value="1"/>
</dbReference>
<dbReference type="EC" id="2.5.1.78" evidence="3 7"/>
<evidence type="ECO:0000256" key="4">
    <source>
        <dbReference type="ARBA" id="ARBA00022619"/>
    </source>
</evidence>
<evidence type="ECO:0000256" key="1">
    <source>
        <dbReference type="ARBA" id="ARBA00004917"/>
    </source>
</evidence>
<feature type="binding site" evidence="7">
    <location>
        <begin position="58"/>
        <end position="60"/>
    </location>
    <ligand>
        <name>5-amino-6-(D-ribitylamino)uracil</name>
        <dbReference type="ChEBI" id="CHEBI:15934"/>
    </ligand>
</feature>
<feature type="binding site" evidence="7">
    <location>
        <position position="120"/>
    </location>
    <ligand>
        <name>5-amino-6-(D-ribitylamino)uracil</name>
        <dbReference type="ChEBI" id="CHEBI:15934"/>
    </ligand>
</feature>
<keyword evidence="10" id="KW-1185">Reference proteome</keyword>
<dbReference type="NCBIfam" id="TIGR00114">
    <property type="entry name" value="lumazine-synth"/>
    <property type="match status" value="1"/>
</dbReference>
<dbReference type="InterPro" id="IPR036467">
    <property type="entry name" value="LS/RS_sf"/>
</dbReference>
<dbReference type="Pfam" id="PF00885">
    <property type="entry name" value="DMRL_synthase"/>
    <property type="match status" value="1"/>
</dbReference>
<evidence type="ECO:0000256" key="3">
    <source>
        <dbReference type="ARBA" id="ARBA00012664"/>
    </source>
</evidence>
<sequence length="185" mass="19396">MVSPRRDSGSERPSLKDARILVVEARYYDDIADELLRGALDAIAAAGAEAEVVTVPGALEIPQTVAILVEAAARARKPFDAVVALGCVIRGETGHYDIVAGESARALMDLSVVLRLPLGNGILTVETEAQAQARARVAEMNKGGGAAEAALAVLGLKRARDAAQAERTIGFTPPRPTRDEGDTSR</sequence>
<dbReference type="HAMAP" id="MF_00178">
    <property type="entry name" value="Lumazine_synth"/>
    <property type="match status" value="1"/>
</dbReference>
<dbReference type="Gene3D" id="3.40.50.960">
    <property type="entry name" value="Lumazine/riboflavin synthase"/>
    <property type="match status" value="1"/>
</dbReference>
<comment type="catalytic activity">
    <reaction evidence="6 7">
        <text>(2S)-2-hydroxy-3-oxobutyl phosphate + 5-amino-6-(D-ribitylamino)uracil = 6,7-dimethyl-8-(1-D-ribityl)lumazine + phosphate + 2 H2O + H(+)</text>
        <dbReference type="Rhea" id="RHEA:26152"/>
        <dbReference type="ChEBI" id="CHEBI:15377"/>
        <dbReference type="ChEBI" id="CHEBI:15378"/>
        <dbReference type="ChEBI" id="CHEBI:15934"/>
        <dbReference type="ChEBI" id="CHEBI:43474"/>
        <dbReference type="ChEBI" id="CHEBI:58201"/>
        <dbReference type="ChEBI" id="CHEBI:58830"/>
        <dbReference type="EC" id="2.5.1.78"/>
    </reaction>
</comment>
<feature type="binding site" evidence="7">
    <location>
        <position position="27"/>
    </location>
    <ligand>
        <name>5-amino-6-(D-ribitylamino)uracil</name>
        <dbReference type="ChEBI" id="CHEBI:15934"/>
    </ligand>
</feature>
<dbReference type="InterPro" id="IPR002180">
    <property type="entry name" value="LS/RS"/>
</dbReference>
<dbReference type="Proteomes" id="UP001055153">
    <property type="component" value="Unassembled WGS sequence"/>
</dbReference>
<dbReference type="SUPFAM" id="SSF52121">
    <property type="entry name" value="Lumazine synthase"/>
    <property type="match status" value="1"/>
</dbReference>
<evidence type="ECO:0000256" key="7">
    <source>
        <dbReference type="HAMAP-Rule" id="MF_00178"/>
    </source>
</evidence>
<feature type="region of interest" description="Disordered" evidence="8">
    <location>
        <begin position="163"/>
        <end position="185"/>
    </location>
</feature>
<gene>
    <name evidence="7 9" type="primary">ribH</name>
    <name evidence="9" type="ORF">GMJLKIPL_3798</name>
</gene>
<name>A0ABQ4SHP7_9HYPH</name>
<feature type="binding site" evidence="7">
    <location>
        <position position="134"/>
    </location>
    <ligand>
        <name>(2S)-2-hydroxy-3-oxobutyl phosphate</name>
        <dbReference type="ChEBI" id="CHEBI:58830"/>
    </ligand>
</feature>
<feature type="binding site" evidence="7">
    <location>
        <begin position="87"/>
        <end position="89"/>
    </location>
    <ligand>
        <name>5-amino-6-(D-ribitylamino)uracil</name>
        <dbReference type="ChEBI" id="CHEBI:15934"/>
    </ligand>
</feature>
<evidence type="ECO:0000256" key="2">
    <source>
        <dbReference type="ARBA" id="ARBA00007424"/>
    </source>
</evidence>
<dbReference type="CDD" id="cd09209">
    <property type="entry name" value="Lumazine_synthase-I"/>
    <property type="match status" value="1"/>
</dbReference>
<dbReference type="RefSeq" id="WP_238237060.1">
    <property type="nucleotide sequence ID" value="NZ_BPQQ01000043.1"/>
</dbReference>
<keyword evidence="4 7" id="KW-0686">Riboflavin biosynthesis</keyword>